<feature type="domain" description="C2H2-type" evidence="10">
    <location>
        <begin position="1071"/>
        <end position="1099"/>
    </location>
</feature>
<dbReference type="Proteomes" id="UP000094527">
    <property type="component" value="Unassembled WGS sequence"/>
</dbReference>
<keyword evidence="6" id="KW-0539">Nucleus</keyword>
<feature type="region of interest" description="Disordered" evidence="9">
    <location>
        <begin position="777"/>
        <end position="820"/>
    </location>
</feature>
<feature type="compositionally biased region" description="Basic and acidic residues" evidence="9">
    <location>
        <begin position="83"/>
        <end position="94"/>
    </location>
</feature>
<feature type="compositionally biased region" description="Acidic residues" evidence="9">
    <location>
        <begin position="59"/>
        <end position="68"/>
    </location>
</feature>
<dbReference type="GO" id="GO:0001228">
    <property type="term" value="F:DNA-binding transcription activator activity, RNA polymerase II-specific"/>
    <property type="evidence" value="ECO:0007669"/>
    <property type="project" value="TreeGrafter"/>
</dbReference>
<dbReference type="STRING" id="48709.A0A1D2MTB3"/>
<evidence type="ECO:0000256" key="5">
    <source>
        <dbReference type="ARBA" id="ARBA00022833"/>
    </source>
</evidence>
<keyword evidence="8" id="KW-0175">Coiled coil</keyword>
<feature type="region of interest" description="Disordered" evidence="9">
    <location>
        <begin position="483"/>
        <end position="517"/>
    </location>
</feature>
<dbReference type="PROSITE" id="PS00028">
    <property type="entry name" value="ZINC_FINGER_C2H2_1"/>
    <property type="match status" value="3"/>
</dbReference>
<dbReference type="GO" id="GO:0000978">
    <property type="term" value="F:RNA polymerase II cis-regulatory region sequence-specific DNA binding"/>
    <property type="evidence" value="ECO:0007669"/>
    <property type="project" value="TreeGrafter"/>
</dbReference>
<feature type="compositionally biased region" description="Basic and acidic residues" evidence="9">
    <location>
        <begin position="328"/>
        <end position="349"/>
    </location>
</feature>
<accession>A0A1D2MTB3</accession>
<evidence type="ECO:0000256" key="3">
    <source>
        <dbReference type="ARBA" id="ARBA00022737"/>
    </source>
</evidence>
<feature type="compositionally biased region" description="Basic and acidic residues" evidence="9">
    <location>
        <begin position="296"/>
        <end position="318"/>
    </location>
</feature>
<feature type="compositionally biased region" description="Basic residues" evidence="9">
    <location>
        <begin position="204"/>
        <end position="214"/>
    </location>
</feature>
<comment type="subcellular location">
    <subcellularLocation>
        <location evidence="1">Nucleus</location>
    </subcellularLocation>
</comment>
<feature type="compositionally biased region" description="Acidic residues" evidence="9">
    <location>
        <begin position="1176"/>
        <end position="1196"/>
    </location>
</feature>
<feature type="compositionally biased region" description="Basic residues" evidence="9">
    <location>
        <begin position="129"/>
        <end position="141"/>
    </location>
</feature>
<keyword evidence="2" id="KW-0479">Metal-binding</keyword>
<dbReference type="GO" id="GO:0008270">
    <property type="term" value="F:zinc ion binding"/>
    <property type="evidence" value="ECO:0007669"/>
    <property type="project" value="UniProtKB-KW"/>
</dbReference>
<proteinExistence type="predicted"/>
<evidence type="ECO:0000313" key="12">
    <source>
        <dbReference type="Proteomes" id="UP000094527"/>
    </source>
</evidence>
<feature type="region of interest" description="Disordered" evidence="9">
    <location>
        <begin position="1"/>
        <end position="369"/>
    </location>
</feature>
<evidence type="ECO:0000256" key="1">
    <source>
        <dbReference type="ARBA" id="ARBA00004123"/>
    </source>
</evidence>
<evidence type="ECO:0000256" key="6">
    <source>
        <dbReference type="ARBA" id="ARBA00023242"/>
    </source>
</evidence>
<dbReference type="EMBL" id="LJIJ01000574">
    <property type="protein sequence ID" value="ODM96138.1"/>
    <property type="molecule type" value="Genomic_DNA"/>
</dbReference>
<feature type="compositionally biased region" description="Basic residues" evidence="9">
    <location>
        <begin position="1162"/>
        <end position="1172"/>
    </location>
</feature>
<comment type="caution">
    <text evidence="11">The sequence shown here is derived from an EMBL/GenBank/DDBJ whole genome shotgun (WGS) entry which is preliminary data.</text>
</comment>
<dbReference type="SMART" id="SM00355">
    <property type="entry name" value="ZnF_C2H2"/>
    <property type="match status" value="7"/>
</dbReference>
<evidence type="ECO:0000256" key="7">
    <source>
        <dbReference type="PROSITE-ProRule" id="PRU00042"/>
    </source>
</evidence>
<sequence>MAFKPEQFVVKVEPPQSEDEWEGQNQDEDSLLTSADSESFGGGTVIKIEVEPTTYSSSDAEENCDDDDGSRSPQEENSDDDGDWKPEKKPDIRKSKAGRPKKKSISQESKKYGRGTSNKGLTLEELKAKRALQARQRRQRKKLEMTEEEQERKVEERKYAKATSNKGLTPEEIRAKKRDMQRKRRERIRAQLTEEELEELKRKEREKKRLSRARFKLEEEGGEVESERRTRPKGSFAESASEDDFVKKEGKDDDDDYEPHEDSEETPRKSRKDMSRAELRKKWREEALARRRRKRAEMTPEQREEVLRKERERKRELRGSSSGSGRGIKKEGGLSSDAQERRRREAEARRLKRLAMTPEQKEEAKQADKIRRMMRHAALTEEEKAERKMKAYMQVTAKLSTLSKEELEEIKKKKAERARLRRQKMEKSERRVLYERSKRWRQNLQGEKLERAKEQLKQAYYRKMERAKNDPELMAKIKREWKQGYERQKDPTRKKRLKPGETEEMRLERRREKKRQDMKKFNLKRRLERQRLLESGVPLEEIRTREETPEQRERRCLRNRMYRAKQTLRDQLIRQGVSQAVIQERLAELVANWVPSRAEFRPYKPKALKPLEPEDLKILAEGPKPKRKSTESAFSTPSKAACITQPDTKPLTNLTPFKTPSTSTVHPVPAPTSYSSSSSGAHDLSYQHHQPSNTLSNYQSHFLNYAPSTSAPTPSTSSAYHQNHTPFFSAIDYEAQSYCSSSQDDCSAASIPPHHLLNHLLLQFSGNLTATSVSIAHPSPSLSPTSASVLAKPKSNRGRPRKSRAKPKPPPGVPVPQIFRGGKHANTVRDQMCQICGYRYSKFYIADHMLCTHNPNYQNGKCVLCNAEFSSGRKFYYDHWIRVHKVKEIETNPDGSPKEMYMCDECGAGPFYKKGTFYTHKHYTHGNYETDVPCEHCKKIFKTARSLYTHIRRYHKDVKKSVAFWNCLKCEEAFSAQTDLKEHVKTKHPDSYFTCPDCDVFKYTEANMKFHWYKCAKRDKSKEVKEKGKKEDEIPSIEKIQVPCEICEIKVQLSSLTRHYKDIHGIIEELFKCLKCPKTFKRREFWVAHLEMLHSLDIDDIRDEIYKYNVSDRSALEIKNKEGGHKGLPGHLWAGGEWLKKKKKTGGKRGRPPGRGRVTGRGGKRTTTRRRIHSSDEEEDEEKFNLDSESDPEFVLEEPKISTSRRGRRKGRAVRFSGEDIETEKRLVISISPLTEEEIRRFVGKKAEEPSCDDDNAGKEIEIEDSASCEAPKVKVEVADNEVADAVSPLALDFELGESVEESLPIPDFFME</sequence>
<feature type="compositionally biased region" description="Basic and acidic residues" evidence="9">
    <location>
        <begin position="215"/>
        <end position="229"/>
    </location>
</feature>
<evidence type="ECO:0000256" key="8">
    <source>
        <dbReference type="SAM" id="Coils"/>
    </source>
</evidence>
<keyword evidence="4 7" id="KW-0863">Zinc-finger</keyword>
<evidence type="ECO:0000256" key="4">
    <source>
        <dbReference type="ARBA" id="ARBA00022771"/>
    </source>
</evidence>
<feature type="compositionally biased region" description="Basic and acidic residues" evidence="9">
    <location>
        <begin position="498"/>
        <end position="517"/>
    </location>
</feature>
<organism evidence="11 12">
    <name type="scientific">Orchesella cincta</name>
    <name type="common">Springtail</name>
    <name type="synonym">Podura cincta</name>
    <dbReference type="NCBI Taxonomy" id="48709"/>
    <lineage>
        <taxon>Eukaryota</taxon>
        <taxon>Metazoa</taxon>
        <taxon>Ecdysozoa</taxon>
        <taxon>Arthropoda</taxon>
        <taxon>Hexapoda</taxon>
        <taxon>Collembola</taxon>
        <taxon>Entomobryomorpha</taxon>
        <taxon>Entomobryoidea</taxon>
        <taxon>Orchesellidae</taxon>
        <taxon>Orchesellinae</taxon>
        <taxon>Orchesella</taxon>
    </lineage>
</organism>
<feature type="region of interest" description="Disordered" evidence="9">
    <location>
        <begin position="614"/>
        <end position="692"/>
    </location>
</feature>
<keyword evidence="5" id="KW-0862">Zinc</keyword>
<dbReference type="PROSITE" id="PS50157">
    <property type="entry name" value="ZINC_FINGER_C2H2_2"/>
    <property type="match status" value="3"/>
</dbReference>
<feature type="compositionally biased region" description="Polar residues" evidence="9">
    <location>
        <begin position="645"/>
        <end position="665"/>
    </location>
</feature>
<feature type="compositionally biased region" description="Acidic residues" evidence="9">
    <location>
        <begin position="16"/>
        <end position="30"/>
    </location>
</feature>
<feature type="domain" description="C2H2-type" evidence="10">
    <location>
        <begin position="965"/>
        <end position="988"/>
    </location>
</feature>
<feature type="compositionally biased region" description="Basic residues" evidence="9">
    <location>
        <begin position="175"/>
        <end position="187"/>
    </location>
</feature>
<dbReference type="Pfam" id="PF00096">
    <property type="entry name" value="zf-C2H2"/>
    <property type="match status" value="2"/>
</dbReference>
<dbReference type="Gene3D" id="3.30.160.60">
    <property type="entry name" value="Classic Zinc Finger"/>
    <property type="match status" value="2"/>
</dbReference>
<evidence type="ECO:0000256" key="2">
    <source>
        <dbReference type="ARBA" id="ARBA00022723"/>
    </source>
</evidence>
<feature type="compositionally biased region" description="Basic and acidic residues" evidence="9">
    <location>
        <begin position="142"/>
        <end position="159"/>
    </location>
</feature>
<keyword evidence="3" id="KW-0677">Repeat</keyword>
<feature type="compositionally biased region" description="Basic residues" evidence="9">
    <location>
        <begin position="1142"/>
        <end position="1154"/>
    </location>
</feature>
<protein>
    <submittedName>
        <fullName evidence="11">Putative zinc finger protein</fullName>
    </submittedName>
</protein>
<feature type="compositionally biased region" description="Polar residues" evidence="9">
    <location>
        <begin position="777"/>
        <end position="788"/>
    </location>
</feature>
<feature type="compositionally biased region" description="Basic residues" evidence="9">
    <location>
        <begin position="794"/>
        <end position="807"/>
    </location>
</feature>
<feature type="compositionally biased region" description="Acidic residues" evidence="9">
    <location>
        <begin position="252"/>
        <end position="264"/>
    </location>
</feature>
<gene>
    <name evidence="11" type="ORF">Ocin01_10540</name>
</gene>
<dbReference type="GO" id="GO:0005634">
    <property type="term" value="C:nucleus"/>
    <property type="evidence" value="ECO:0007669"/>
    <property type="project" value="UniProtKB-SubCell"/>
</dbReference>
<feature type="compositionally biased region" description="Basic and acidic residues" evidence="9">
    <location>
        <begin position="359"/>
        <end position="369"/>
    </location>
</feature>
<feature type="coiled-coil region" evidence="8">
    <location>
        <begin position="403"/>
        <end position="430"/>
    </location>
</feature>
<dbReference type="InterPro" id="IPR013087">
    <property type="entry name" value="Znf_C2H2_type"/>
</dbReference>
<feature type="compositionally biased region" description="Basic residues" evidence="9">
    <location>
        <begin position="95"/>
        <end position="104"/>
    </location>
</feature>
<evidence type="ECO:0000313" key="11">
    <source>
        <dbReference type="EMBL" id="ODM96138.1"/>
    </source>
</evidence>
<dbReference type="OrthoDB" id="6077919at2759"/>
<evidence type="ECO:0000259" key="10">
    <source>
        <dbReference type="PROSITE" id="PS50157"/>
    </source>
</evidence>
<dbReference type="PANTHER" id="PTHR24376">
    <property type="entry name" value="ZINC FINGER PROTEIN"/>
    <property type="match status" value="1"/>
</dbReference>
<feature type="compositionally biased region" description="Basic and acidic residues" evidence="9">
    <location>
        <begin position="265"/>
        <end position="289"/>
    </location>
</feature>
<evidence type="ECO:0000256" key="9">
    <source>
        <dbReference type="SAM" id="MobiDB-lite"/>
    </source>
</evidence>
<reference evidence="11 12" key="1">
    <citation type="journal article" date="2016" name="Genome Biol. Evol.">
        <title>Gene Family Evolution Reflects Adaptation to Soil Environmental Stressors in the Genome of the Collembolan Orchesella cincta.</title>
        <authorList>
            <person name="Faddeeva-Vakhrusheva A."/>
            <person name="Derks M.F."/>
            <person name="Anvar S.Y."/>
            <person name="Agamennone V."/>
            <person name="Suring W."/>
            <person name="Smit S."/>
            <person name="van Straalen N.M."/>
            <person name="Roelofs D."/>
        </authorList>
    </citation>
    <scope>NUCLEOTIDE SEQUENCE [LARGE SCALE GENOMIC DNA]</scope>
    <source>
        <tissue evidence="11">Mixed pool</tissue>
    </source>
</reference>
<dbReference type="PANTHER" id="PTHR24376:SF235">
    <property type="entry name" value="C2H2-TYPE DOMAIN-CONTAINING PROTEIN"/>
    <property type="match status" value="1"/>
</dbReference>
<feature type="region of interest" description="Disordered" evidence="9">
    <location>
        <begin position="1142"/>
        <end position="1206"/>
    </location>
</feature>
<name>A0A1D2MTB3_ORCCI</name>
<feature type="domain" description="C2H2-type" evidence="10">
    <location>
        <begin position="932"/>
        <end position="960"/>
    </location>
</feature>
<keyword evidence="12" id="KW-1185">Reference proteome</keyword>